<feature type="compositionally biased region" description="Acidic residues" evidence="1">
    <location>
        <begin position="179"/>
        <end position="196"/>
    </location>
</feature>
<feature type="region of interest" description="Disordered" evidence="1">
    <location>
        <begin position="179"/>
        <end position="202"/>
    </location>
</feature>
<proteinExistence type="predicted"/>
<feature type="transmembrane region" description="Helical" evidence="2">
    <location>
        <begin position="207"/>
        <end position="226"/>
    </location>
</feature>
<evidence type="ECO:0000256" key="2">
    <source>
        <dbReference type="SAM" id="Phobius"/>
    </source>
</evidence>
<dbReference type="NCBIfam" id="NF040672">
    <property type="entry name" value="SCO2322_fam"/>
    <property type="match status" value="1"/>
</dbReference>
<dbReference type="Proteomes" id="UP000194218">
    <property type="component" value="Chromosome"/>
</dbReference>
<sequence>MPRAAGRAAVLCGLLLAGAGLAPGAAADDGRYRYWSFWTWDAAGEQWSYATQGPGTLRPGGGDVLGFRFAESGGSADTSAPRAAGDFAGLCGTAADGDADAEDGAGGERVALVIDFGTAQDAPDGAPPPASRTECAPLPEGATAAEVLAEVAEPLRYDAAALLCAIAGYPARGCADEVGDEADSGDADATDGDADGGGDGGGAGGSALAVLAGAGAVAALATAAVVRARRRES</sequence>
<evidence type="ECO:0000313" key="4">
    <source>
        <dbReference type="EMBL" id="ARQ72542.1"/>
    </source>
</evidence>
<dbReference type="EMBL" id="CP021121">
    <property type="protein sequence ID" value="ARQ72542.1"/>
    <property type="molecule type" value="Genomic_DNA"/>
</dbReference>
<gene>
    <name evidence="4" type="ORF">CAG99_21260</name>
</gene>
<keyword evidence="2" id="KW-0812">Transmembrane</keyword>
<dbReference type="InterPro" id="IPR047703">
    <property type="entry name" value="SCO2322-like"/>
</dbReference>
<name>A0A1W7D6F9_9ACTN</name>
<organism evidence="4 5">
    <name type="scientific">Streptomyces marincola</name>
    <dbReference type="NCBI Taxonomy" id="2878388"/>
    <lineage>
        <taxon>Bacteria</taxon>
        <taxon>Bacillati</taxon>
        <taxon>Actinomycetota</taxon>
        <taxon>Actinomycetes</taxon>
        <taxon>Kitasatosporales</taxon>
        <taxon>Streptomycetaceae</taxon>
        <taxon>Streptomyces</taxon>
    </lineage>
</organism>
<accession>A0A1W7D6F9</accession>
<feature type="signal peptide" evidence="3">
    <location>
        <begin position="1"/>
        <end position="27"/>
    </location>
</feature>
<keyword evidence="2" id="KW-1133">Transmembrane helix</keyword>
<dbReference type="AlphaFoldDB" id="A0A1W7D6F9"/>
<reference evidence="4 5" key="1">
    <citation type="submission" date="2017-05" db="EMBL/GenBank/DDBJ databases">
        <title>Complete genome sequence of Streptomyces sp. SCSIO 03032 revealed the diverse biosynthetic pathways for its bioactive secondary metabolites.</title>
        <authorList>
            <person name="Ma L."/>
            <person name="Zhu Y."/>
            <person name="Zhang W."/>
            <person name="Zhang G."/>
            <person name="Tian X."/>
            <person name="Zhang S."/>
            <person name="Zhang C."/>
        </authorList>
    </citation>
    <scope>NUCLEOTIDE SEQUENCE [LARGE SCALE GENOMIC DNA]</scope>
    <source>
        <strain evidence="4 5">SCSIO 03032</strain>
    </source>
</reference>
<evidence type="ECO:0000256" key="3">
    <source>
        <dbReference type="SAM" id="SignalP"/>
    </source>
</evidence>
<keyword evidence="3" id="KW-0732">Signal</keyword>
<evidence type="ECO:0000256" key="1">
    <source>
        <dbReference type="SAM" id="MobiDB-lite"/>
    </source>
</evidence>
<protein>
    <recommendedName>
        <fullName evidence="6">MYXO-CTERM domain-containing protein</fullName>
    </recommendedName>
</protein>
<evidence type="ECO:0008006" key="6">
    <source>
        <dbReference type="Google" id="ProtNLM"/>
    </source>
</evidence>
<feature type="chain" id="PRO_5012800407" description="MYXO-CTERM domain-containing protein" evidence="3">
    <location>
        <begin position="28"/>
        <end position="233"/>
    </location>
</feature>
<keyword evidence="2" id="KW-0472">Membrane</keyword>
<evidence type="ECO:0000313" key="5">
    <source>
        <dbReference type="Proteomes" id="UP000194218"/>
    </source>
</evidence>
<keyword evidence="5" id="KW-1185">Reference proteome</keyword>
<dbReference type="KEGG" id="smao:CAG99_21260"/>